<accession>A0A914XXC5</accession>
<feature type="chain" id="PRO_5037585937" evidence="2">
    <location>
        <begin position="19"/>
        <end position="317"/>
    </location>
</feature>
<keyword evidence="1" id="KW-1015">Disulfide bond</keyword>
<dbReference type="PROSITE" id="PS50041">
    <property type="entry name" value="C_TYPE_LECTIN_2"/>
    <property type="match status" value="2"/>
</dbReference>
<feature type="domain" description="C-type lectin" evidence="3">
    <location>
        <begin position="32"/>
        <end position="151"/>
    </location>
</feature>
<evidence type="ECO:0000256" key="2">
    <source>
        <dbReference type="SAM" id="SignalP"/>
    </source>
</evidence>
<keyword evidence="4" id="KW-1185">Reference proteome</keyword>
<dbReference type="InterPro" id="IPR001304">
    <property type="entry name" value="C-type_lectin-like"/>
</dbReference>
<evidence type="ECO:0000313" key="4">
    <source>
        <dbReference type="Proteomes" id="UP000887577"/>
    </source>
</evidence>
<dbReference type="Gene3D" id="3.10.100.10">
    <property type="entry name" value="Mannose-Binding Protein A, subunit A"/>
    <property type="match status" value="2"/>
</dbReference>
<dbReference type="CDD" id="cd00037">
    <property type="entry name" value="CLECT"/>
    <property type="match status" value="2"/>
</dbReference>
<dbReference type="SUPFAM" id="SSF56436">
    <property type="entry name" value="C-type lectin-like"/>
    <property type="match status" value="2"/>
</dbReference>
<proteinExistence type="predicted"/>
<dbReference type="InterPro" id="IPR016186">
    <property type="entry name" value="C-type_lectin-like/link_sf"/>
</dbReference>
<dbReference type="AlphaFoldDB" id="A0A914XXC5"/>
<dbReference type="InterPro" id="IPR018378">
    <property type="entry name" value="C-type_lectin_CS"/>
</dbReference>
<sequence>MFLQIFSFFIFLQSYVLTADICPDGSVPYYTNSSLCFSFHSEMKNFIDAEGICLGLNGHLASVHDMFENLFIGEKAASNFTESSIDDFWFGANAALKPGFWSWMDNTLFDFIDWEKGEPKNLSGNFCGAINLQNGQWSSDDCYKKKPFVCLTSLQTSVITTKIAPTKTTTPSKNPSPCLWGWTYNKKTKYCYALFQESYEWAMAEERCTIDGAHLASIHSTDEAMFVANLGADKDDCYRSTVFIGFHTEDNNTHWRWTDGTSFDYANWSPGNPTLPGIRNCGTFLLANKCNSNAGQFVNAVCDGVMPKFICKMKRFK</sequence>
<dbReference type="InterPro" id="IPR016187">
    <property type="entry name" value="CTDL_fold"/>
</dbReference>
<protein>
    <submittedName>
        <fullName evidence="5">C-type lectin domain-containing protein</fullName>
    </submittedName>
</protein>
<feature type="signal peptide" evidence="2">
    <location>
        <begin position="1"/>
        <end position="18"/>
    </location>
</feature>
<dbReference type="InterPro" id="IPR050111">
    <property type="entry name" value="C-type_lectin/snaclec_domain"/>
</dbReference>
<dbReference type="PROSITE" id="PS00615">
    <property type="entry name" value="C_TYPE_LECTIN_1"/>
    <property type="match status" value="1"/>
</dbReference>
<dbReference type="WBParaSite" id="PSU_v2.g12600.t1">
    <property type="protein sequence ID" value="PSU_v2.g12600.t1"/>
    <property type="gene ID" value="PSU_v2.g12600"/>
</dbReference>
<dbReference type="Pfam" id="PF00059">
    <property type="entry name" value="Lectin_C"/>
    <property type="match status" value="2"/>
</dbReference>
<dbReference type="Proteomes" id="UP000887577">
    <property type="component" value="Unplaced"/>
</dbReference>
<keyword evidence="2" id="KW-0732">Signal</keyword>
<name>A0A914XXC5_9BILA</name>
<evidence type="ECO:0000259" key="3">
    <source>
        <dbReference type="PROSITE" id="PS50041"/>
    </source>
</evidence>
<reference evidence="5" key="1">
    <citation type="submission" date="2022-11" db="UniProtKB">
        <authorList>
            <consortium name="WormBaseParasite"/>
        </authorList>
    </citation>
    <scope>IDENTIFICATION</scope>
</reference>
<organism evidence="4 5">
    <name type="scientific">Panagrolaimus superbus</name>
    <dbReference type="NCBI Taxonomy" id="310955"/>
    <lineage>
        <taxon>Eukaryota</taxon>
        <taxon>Metazoa</taxon>
        <taxon>Ecdysozoa</taxon>
        <taxon>Nematoda</taxon>
        <taxon>Chromadorea</taxon>
        <taxon>Rhabditida</taxon>
        <taxon>Tylenchina</taxon>
        <taxon>Panagrolaimomorpha</taxon>
        <taxon>Panagrolaimoidea</taxon>
        <taxon>Panagrolaimidae</taxon>
        <taxon>Panagrolaimus</taxon>
    </lineage>
</organism>
<feature type="domain" description="C-type lectin" evidence="3">
    <location>
        <begin position="187"/>
        <end position="303"/>
    </location>
</feature>
<dbReference type="PANTHER" id="PTHR22803">
    <property type="entry name" value="MANNOSE, PHOSPHOLIPASE, LECTIN RECEPTOR RELATED"/>
    <property type="match status" value="1"/>
</dbReference>
<evidence type="ECO:0000256" key="1">
    <source>
        <dbReference type="ARBA" id="ARBA00023157"/>
    </source>
</evidence>
<evidence type="ECO:0000313" key="5">
    <source>
        <dbReference type="WBParaSite" id="PSU_v2.g12600.t1"/>
    </source>
</evidence>
<dbReference type="SMART" id="SM00034">
    <property type="entry name" value="CLECT"/>
    <property type="match status" value="2"/>
</dbReference>